<name>A0ABQ9I818_9NEOP</name>
<feature type="compositionally biased region" description="Polar residues" evidence="1">
    <location>
        <begin position="173"/>
        <end position="191"/>
    </location>
</feature>
<dbReference type="Proteomes" id="UP001159363">
    <property type="component" value="Chromosome 2"/>
</dbReference>
<sequence>MVAEDPQQEIIRCKRSVAGCSASEPQGQVTRATICGDDSARPGRCCPCDTTQGLPVAACLFLFPFRHQSFNLCCLDQAGTEEHATPNKSRLKLCSTLCKQELVPEALHSLAPTHHEPSGFQSAPTPPHLFSLSFHFCVTPYLDLLLKPARSLSSPLRARSEALRSQSRHDTSEQTSSTPLPDISTSTSTPCRQAKTSRHHHHENYNSKTRKIQHWVDTSPKEIRAFFGILIVMGIHQLPYLRNYWSSDPILGVESVSNILNDNLEAKPNGMVGYDKFHKVRPLVKSLNENCSQTYHHSDRPSFDESMIPFKGRSGIKQYMPLKLVKKCYNIWYLAESVTGFVLKLEIYSGKTDSFDYFGLGERVILYLCSVLAYSKAIILLENRIYSIGSVRVNRKDLPGMLKTNDKLQ</sequence>
<dbReference type="Pfam" id="PF13843">
    <property type="entry name" value="DDE_Tnp_1_7"/>
    <property type="match status" value="1"/>
</dbReference>
<keyword evidence="4" id="KW-1185">Reference proteome</keyword>
<dbReference type="InterPro" id="IPR029526">
    <property type="entry name" value="PGBD"/>
</dbReference>
<evidence type="ECO:0000313" key="4">
    <source>
        <dbReference type="Proteomes" id="UP001159363"/>
    </source>
</evidence>
<evidence type="ECO:0000313" key="3">
    <source>
        <dbReference type="EMBL" id="KAJ8892797.1"/>
    </source>
</evidence>
<gene>
    <name evidence="3" type="ORF">PR048_005378</name>
</gene>
<feature type="compositionally biased region" description="Basic residues" evidence="1">
    <location>
        <begin position="195"/>
        <end position="206"/>
    </location>
</feature>
<accession>A0ABQ9I818</accession>
<evidence type="ECO:0000259" key="2">
    <source>
        <dbReference type="Pfam" id="PF13843"/>
    </source>
</evidence>
<protein>
    <recommendedName>
        <fullName evidence="2">PiggyBac transposable element-derived protein domain-containing protein</fullName>
    </recommendedName>
</protein>
<organism evidence="3 4">
    <name type="scientific">Dryococelus australis</name>
    <dbReference type="NCBI Taxonomy" id="614101"/>
    <lineage>
        <taxon>Eukaryota</taxon>
        <taxon>Metazoa</taxon>
        <taxon>Ecdysozoa</taxon>
        <taxon>Arthropoda</taxon>
        <taxon>Hexapoda</taxon>
        <taxon>Insecta</taxon>
        <taxon>Pterygota</taxon>
        <taxon>Neoptera</taxon>
        <taxon>Polyneoptera</taxon>
        <taxon>Phasmatodea</taxon>
        <taxon>Verophasmatodea</taxon>
        <taxon>Anareolatae</taxon>
        <taxon>Phasmatidae</taxon>
        <taxon>Eurycanthinae</taxon>
        <taxon>Dryococelus</taxon>
    </lineage>
</organism>
<comment type="caution">
    <text evidence="3">The sequence shown here is derived from an EMBL/GenBank/DDBJ whole genome shotgun (WGS) entry which is preliminary data.</text>
</comment>
<reference evidence="3 4" key="1">
    <citation type="submission" date="2023-02" db="EMBL/GenBank/DDBJ databases">
        <title>LHISI_Scaffold_Assembly.</title>
        <authorList>
            <person name="Stuart O.P."/>
            <person name="Cleave R."/>
            <person name="Magrath M.J.L."/>
            <person name="Mikheyev A.S."/>
        </authorList>
    </citation>
    <scope>NUCLEOTIDE SEQUENCE [LARGE SCALE GENOMIC DNA]</scope>
    <source>
        <strain evidence="3">Daus_M_001</strain>
        <tissue evidence="3">Leg muscle</tissue>
    </source>
</reference>
<dbReference type="PANTHER" id="PTHR46599">
    <property type="entry name" value="PIGGYBAC TRANSPOSABLE ELEMENT-DERIVED PROTEIN 4"/>
    <property type="match status" value="1"/>
</dbReference>
<proteinExistence type="predicted"/>
<feature type="domain" description="PiggyBac transposable element-derived protein" evidence="2">
    <location>
        <begin position="206"/>
        <end position="390"/>
    </location>
</feature>
<dbReference type="PANTHER" id="PTHR46599:SF3">
    <property type="entry name" value="PIGGYBAC TRANSPOSABLE ELEMENT-DERIVED PROTEIN 4"/>
    <property type="match status" value="1"/>
</dbReference>
<dbReference type="EMBL" id="JARBHB010000002">
    <property type="protein sequence ID" value="KAJ8892797.1"/>
    <property type="molecule type" value="Genomic_DNA"/>
</dbReference>
<evidence type="ECO:0000256" key="1">
    <source>
        <dbReference type="SAM" id="MobiDB-lite"/>
    </source>
</evidence>
<feature type="compositionally biased region" description="Basic and acidic residues" evidence="1">
    <location>
        <begin position="158"/>
        <end position="172"/>
    </location>
</feature>
<feature type="region of interest" description="Disordered" evidence="1">
    <location>
        <begin position="157"/>
        <end position="206"/>
    </location>
</feature>